<protein>
    <submittedName>
        <fullName evidence="1">Uncharacterized protein</fullName>
    </submittedName>
</protein>
<dbReference type="RefSeq" id="WP_147433156.1">
    <property type="nucleotide sequence ID" value="NZ_BONH01000080.1"/>
</dbReference>
<accession>A0A8J3KLJ6</accession>
<evidence type="ECO:0000313" key="2">
    <source>
        <dbReference type="Proteomes" id="UP000659904"/>
    </source>
</evidence>
<dbReference type="EMBL" id="BONH01000080">
    <property type="protein sequence ID" value="GIG03230.1"/>
    <property type="molecule type" value="Genomic_DNA"/>
</dbReference>
<dbReference type="Proteomes" id="UP000659904">
    <property type="component" value="Unassembled WGS sequence"/>
</dbReference>
<sequence>MSDTEEYRSDDEESSGKVDVLVKRARVAQVLDWPQLAVVAAGLAGQLPGPRLGPWRLDKVYEYALEQGRGHRVPLHLWPEPTRPAEFWNAIDLPGAVALRWGTQVALVSMVWTLSDEPQRPYDRDLVELLPHGDFVVRVCHDFGTAGPNLDWLRRGCLPSDCHRRGTGCRKSSADRCRGGRARCASVS</sequence>
<organism evidence="1 2">
    <name type="scientific">Catellatospora citrea</name>
    <dbReference type="NCBI Taxonomy" id="53366"/>
    <lineage>
        <taxon>Bacteria</taxon>
        <taxon>Bacillati</taxon>
        <taxon>Actinomycetota</taxon>
        <taxon>Actinomycetes</taxon>
        <taxon>Micromonosporales</taxon>
        <taxon>Micromonosporaceae</taxon>
        <taxon>Catellatospora</taxon>
    </lineage>
</organism>
<dbReference type="AlphaFoldDB" id="A0A8J3KLJ6"/>
<gene>
    <name evidence="1" type="ORF">Cci01nite_83230</name>
</gene>
<reference evidence="1 2" key="1">
    <citation type="submission" date="2021-01" db="EMBL/GenBank/DDBJ databases">
        <title>Whole genome shotgun sequence of Catellatospora citrea NBRC 14495.</title>
        <authorList>
            <person name="Komaki H."/>
            <person name="Tamura T."/>
        </authorList>
    </citation>
    <scope>NUCLEOTIDE SEQUENCE [LARGE SCALE GENOMIC DNA]</scope>
    <source>
        <strain evidence="1 2">NBRC 14495</strain>
    </source>
</reference>
<keyword evidence="2" id="KW-1185">Reference proteome</keyword>
<comment type="caution">
    <text evidence="1">The sequence shown here is derived from an EMBL/GenBank/DDBJ whole genome shotgun (WGS) entry which is preliminary data.</text>
</comment>
<evidence type="ECO:0000313" key="1">
    <source>
        <dbReference type="EMBL" id="GIG03230.1"/>
    </source>
</evidence>
<proteinExistence type="predicted"/>
<name>A0A8J3KLJ6_9ACTN</name>